<evidence type="ECO:0000313" key="1">
    <source>
        <dbReference type="EMBL" id="CCO93082.1"/>
    </source>
</evidence>
<dbReference type="EMBL" id="CAPB01000008">
    <property type="protein sequence ID" value="CCO93082.1"/>
    <property type="molecule type" value="Genomic_DNA"/>
</dbReference>
<gene>
    <name evidence="1" type="ORF">BN437_1130</name>
</gene>
<organism evidence="1 2">
    <name type="scientific">Erwinia amylovora NBRC 12687 = CFBP 1232</name>
    <dbReference type="NCBI Taxonomy" id="1219359"/>
    <lineage>
        <taxon>Bacteria</taxon>
        <taxon>Pseudomonadati</taxon>
        <taxon>Pseudomonadota</taxon>
        <taxon>Gammaproteobacteria</taxon>
        <taxon>Enterobacterales</taxon>
        <taxon>Erwiniaceae</taxon>
        <taxon>Erwinia</taxon>
    </lineage>
</organism>
<protein>
    <submittedName>
        <fullName evidence="1">Uncharacterized protein</fullName>
    </submittedName>
</protein>
<dbReference type="AlphaFoldDB" id="A0A830ZZV7"/>
<dbReference type="Proteomes" id="UP000013111">
    <property type="component" value="Unassembled WGS sequence"/>
</dbReference>
<proteinExistence type="predicted"/>
<accession>A0A830ZZV7</accession>
<comment type="caution">
    <text evidence="1">The sequence shown here is derived from an EMBL/GenBank/DDBJ whole genome shotgun (WGS) entry which is preliminary data.</text>
</comment>
<reference evidence="1 2" key="1">
    <citation type="submission" date="2012-11" db="EMBL/GenBank/DDBJ databases">
        <authorList>
            <person name="Linke B."/>
        </authorList>
    </citation>
    <scope>NUCLEOTIDE SEQUENCE [LARGE SCALE GENOMIC DNA]</scope>
    <source>
        <strain evidence="2">CFBP 1232</strain>
    </source>
</reference>
<reference evidence="1 2" key="2">
    <citation type="submission" date="2013-04" db="EMBL/GenBank/DDBJ databases">
        <title>Comparative genomics of 12 strains of Erwinia amylovora identifies a pan-genome with a large conserved core and provides insights into host specificity.</title>
        <authorList>
            <person name="Mann R.A."/>
            <person name="Smits T.H.M."/>
            <person name="Buehlmann A."/>
            <person name="Blom J."/>
            <person name="Goesmann A."/>
            <person name="Frey J.E."/>
            <person name="Plummer K.M."/>
            <person name="Beer S.V."/>
            <person name="Luck J."/>
            <person name="Duffy B."/>
            <person name="Rodoni B."/>
        </authorList>
    </citation>
    <scope>NUCLEOTIDE SEQUENCE [LARGE SCALE GENOMIC DNA]</scope>
    <source>
        <strain evidence="2">CFBP 1232</strain>
    </source>
</reference>
<name>A0A830ZZV7_ERWAM</name>
<sequence>MARVVAAVIGPQQREAGCECASGVQNNKIL</sequence>
<evidence type="ECO:0000313" key="2">
    <source>
        <dbReference type="Proteomes" id="UP000013111"/>
    </source>
</evidence>